<evidence type="ECO:0000256" key="1">
    <source>
        <dbReference type="SAM" id="SignalP"/>
    </source>
</evidence>
<reference evidence="3" key="1">
    <citation type="journal article" date="2019" name="Int. J. Syst. Evol. Microbiol.">
        <title>The Global Catalogue of Microorganisms (GCM) 10K type strain sequencing project: providing services to taxonomists for standard genome sequencing and annotation.</title>
        <authorList>
            <consortium name="The Broad Institute Genomics Platform"/>
            <consortium name="The Broad Institute Genome Sequencing Center for Infectious Disease"/>
            <person name="Wu L."/>
            <person name="Ma J."/>
        </authorList>
    </citation>
    <scope>NUCLEOTIDE SEQUENCE [LARGE SCALE GENOMIC DNA]</scope>
    <source>
        <strain evidence="3">KACC 12649</strain>
    </source>
</reference>
<gene>
    <name evidence="2" type="ORF">ACFPN5_03070</name>
</gene>
<dbReference type="InterPro" id="IPR010239">
    <property type="entry name" value="CHP02001"/>
</dbReference>
<organism evidence="2 3">
    <name type="scientific">Massilia niabensis</name>
    <dbReference type="NCBI Taxonomy" id="544910"/>
    <lineage>
        <taxon>Bacteria</taxon>
        <taxon>Pseudomonadati</taxon>
        <taxon>Pseudomonadota</taxon>
        <taxon>Betaproteobacteria</taxon>
        <taxon>Burkholderiales</taxon>
        <taxon>Oxalobacteraceae</taxon>
        <taxon>Telluria group</taxon>
        <taxon>Massilia</taxon>
    </lineage>
</organism>
<keyword evidence="1" id="KW-0732">Signal</keyword>
<sequence length="266" mass="28387">MKTTILPRLLSLACLVLLGSSRAYADDATGQPAARGLAWSSNASTVSQYVSRGFRQTWGKPALQGGFDVAHPSGWSAGTWMSSVSDRYIENGKLEWDLYGGYTGAAGPVGYSLMALVYRYPGAVMEASGTKFDYAELSGGITYKSLYARYNHTVTRDFFGITGARGTGYVDAGANLAIGDGYVLNLHAGEGRVAGPGNDYWDWRDIKLGMTRALPGGWSVAGAWTRAFGATDAYDRYTTGVPNAAGHTAYSNPAEGTFVLTLTRTF</sequence>
<feature type="chain" id="PRO_5047264763" evidence="1">
    <location>
        <begin position="26"/>
        <end position="266"/>
    </location>
</feature>
<protein>
    <submittedName>
        <fullName evidence="2">TorF family putative porin</fullName>
    </submittedName>
</protein>
<dbReference type="Proteomes" id="UP001596050">
    <property type="component" value="Unassembled WGS sequence"/>
</dbReference>
<comment type="caution">
    <text evidence="2">The sequence shown here is derived from an EMBL/GenBank/DDBJ whole genome shotgun (WGS) entry which is preliminary data.</text>
</comment>
<evidence type="ECO:0000313" key="2">
    <source>
        <dbReference type="EMBL" id="MFC5458792.1"/>
    </source>
</evidence>
<accession>A0ABW0L1K4</accession>
<dbReference type="NCBIfam" id="TIGR02001">
    <property type="entry name" value="gcw_chp"/>
    <property type="match status" value="1"/>
</dbReference>
<keyword evidence="3" id="KW-1185">Reference proteome</keyword>
<dbReference type="EMBL" id="JBHSMU010000004">
    <property type="protein sequence ID" value="MFC5458792.1"/>
    <property type="molecule type" value="Genomic_DNA"/>
</dbReference>
<proteinExistence type="predicted"/>
<dbReference type="RefSeq" id="WP_379779995.1">
    <property type="nucleotide sequence ID" value="NZ_JBHSMU010000004.1"/>
</dbReference>
<name>A0ABW0L1K4_9BURK</name>
<evidence type="ECO:0000313" key="3">
    <source>
        <dbReference type="Proteomes" id="UP001596050"/>
    </source>
</evidence>
<feature type="signal peptide" evidence="1">
    <location>
        <begin position="1"/>
        <end position="25"/>
    </location>
</feature>
<dbReference type="Pfam" id="PF09694">
    <property type="entry name" value="Gcw_chp"/>
    <property type="match status" value="1"/>
</dbReference>